<evidence type="ECO:0000256" key="3">
    <source>
        <dbReference type="ARBA" id="ARBA00023163"/>
    </source>
</evidence>
<evidence type="ECO:0000256" key="2">
    <source>
        <dbReference type="ARBA" id="ARBA00023015"/>
    </source>
</evidence>
<evidence type="ECO:0000256" key="4">
    <source>
        <dbReference type="ARBA" id="ARBA00023242"/>
    </source>
</evidence>
<dbReference type="EMBL" id="JBGMDY010000006">
    <property type="protein sequence ID" value="KAL2331806.1"/>
    <property type="molecule type" value="Genomic_DNA"/>
</dbReference>
<protein>
    <submittedName>
        <fullName evidence="6">Uncharacterized protein</fullName>
    </submittedName>
</protein>
<keyword evidence="4" id="KW-0539">Nucleus</keyword>
<keyword evidence="3" id="KW-0804">Transcription</keyword>
<evidence type="ECO:0000313" key="7">
    <source>
        <dbReference type="Proteomes" id="UP001603857"/>
    </source>
</evidence>
<accession>A0ABD1M7P9</accession>
<dbReference type="Proteomes" id="UP001603857">
    <property type="component" value="Unassembled WGS sequence"/>
</dbReference>
<organism evidence="6 7">
    <name type="scientific">Flemingia macrophylla</name>
    <dbReference type="NCBI Taxonomy" id="520843"/>
    <lineage>
        <taxon>Eukaryota</taxon>
        <taxon>Viridiplantae</taxon>
        <taxon>Streptophyta</taxon>
        <taxon>Embryophyta</taxon>
        <taxon>Tracheophyta</taxon>
        <taxon>Spermatophyta</taxon>
        <taxon>Magnoliopsida</taxon>
        <taxon>eudicotyledons</taxon>
        <taxon>Gunneridae</taxon>
        <taxon>Pentapetalae</taxon>
        <taxon>rosids</taxon>
        <taxon>fabids</taxon>
        <taxon>Fabales</taxon>
        <taxon>Fabaceae</taxon>
        <taxon>Papilionoideae</taxon>
        <taxon>50 kb inversion clade</taxon>
        <taxon>NPAAA clade</taxon>
        <taxon>indigoferoid/millettioid clade</taxon>
        <taxon>Phaseoleae</taxon>
        <taxon>Flemingia</taxon>
    </lineage>
</organism>
<proteinExistence type="predicted"/>
<dbReference type="GO" id="GO:0005634">
    <property type="term" value="C:nucleus"/>
    <property type="evidence" value="ECO:0007669"/>
    <property type="project" value="UniProtKB-SubCell"/>
</dbReference>
<name>A0ABD1M7P9_9FABA</name>
<evidence type="ECO:0000256" key="1">
    <source>
        <dbReference type="ARBA" id="ARBA00004123"/>
    </source>
</evidence>
<comment type="caution">
    <text evidence="6">The sequence shown here is derived from an EMBL/GenBank/DDBJ whole genome shotgun (WGS) entry which is preliminary data.</text>
</comment>
<evidence type="ECO:0000313" key="6">
    <source>
        <dbReference type="EMBL" id="KAL2331806.1"/>
    </source>
</evidence>
<keyword evidence="2" id="KW-0805">Transcription regulation</keyword>
<reference evidence="6 7" key="1">
    <citation type="submission" date="2024-08" db="EMBL/GenBank/DDBJ databases">
        <title>Insights into the chromosomal genome structure of Flemingia macrophylla.</title>
        <authorList>
            <person name="Ding Y."/>
            <person name="Zhao Y."/>
            <person name="Bi W."/>
            <person name="Wu M."/>
            <person name="Zhao G."/>
            <person name="Gong Y."/>
            <person name="Li W."/>
            <person name="Zhang P."/>
        </authorList>
    </citation>
    <scope>NUCLEOTIDE SEQUENCE [LARGE SCALE GENOMIC DNA]</scope>
    <source>
        <strain evidence="6">DYQJB</strain>
        <tissue evidence="6">Leaf</tissue>
    </source>
</reference>
<dbReference type="InterPro" id="IPR005202">
    <property type="entry name" value="TF_GRAS"/>
</dbReference>
<evidence type="ECO:0000256" key="5">
    <source>
        <dbReference type="SAM" id="MobiDB-lite"/>
    </source>
</evidence>
<gene>
    <name evidence="6" type="ORF">Fmac_019387</name>
</gene>
<sequence>MKDDEALAINCVNMLHWVAVIRDHLKRVIIALLRKLRPRIMMMVVDEADLVVSLEGFEFLRGFNECLKWFRVYFETLDESFLWTSNEANAITGGEEGNGESNNGHDSEEGGGGLNSRRGGRVSGVEGEGSAVDTEDVVGVEATGNREPHHLLLHHLVYAKECLALRFLLSLSLYQHWPQSQPHQQLHPSLPSQGGTPTPPPITIPFILSSSSVRISKQVIVCNLFDYFPLVMGVFMM</sequence>
<dbReference type="Pfam" id="PF03514">
    <property type="entry name" value="GRAS"/>
    <property type="match status" value="1"/>
</dbReference>
<keyword evidence="7" id="KW-1185">Reference proteome</keyword>
<comment type="subcellular location">
    <subcellularLocation>
        <location evidence="1">Nucleus</location>
    </subcellularLocation>
</comment>
<feature type="region of interest" description="Disordered" evidence="5">
    <location>
        <begin position="92"/>
        <end position="135"/>
    </location>
</feature>
<dbReference type="AlphaFoldDB" id="A0ABD1M7P9"/>